<dbReference type="GO" id="GO:0005524">
    <property type="term" value="F:ATP binding"/>
    <property type="evidence" value="ECO:0007669"/>
    <property type="project" value="UniProtKB-KW"/>
</dbReference>
<keyword evidence="6" id="KW-0067">ATP-binding</keyword>
<comment type="pathway">
    <text evidence="1">Cofactor biosynthesis; thiamine diphosphate biosynthesis.</text>
</comment>
<dbReference type="FunFam" id="3.40.1190.20:FF:000003">
    <property type="entry name" value="Phosphomethylpyrimidine kinase ThiD"/>
    <property type="match status" value="1"/>
</dbReference>
<dbReference type="GO" id="GO:0008902">
    <property type="term" value="F:hydroxymethylpyrimidine kinase activity"/>
    <property type="evidence" value="ECO:0007669"/>
    <property type="project" value="UniProtKB-EC"/>
</dbReference>
<dbReference type="GO" id="GO:0008972">
    <property type="term" value="F:phosphomethylpyrimidine kinase activity"/>
    <property type="evidence" value="ECO:0007669"/>
    <property type="project" value="InterPro"/>
</dbReference>
<dbReference type="PANTHER" id="PTHR20858">
    <property type="entry name" value="PHOSPHOMETHYLPYRIMIDINE KINASE"/>
    <property type="match status" value="1"/>
</dbReference>
<dbReference type="RefSeq" id="WP_099124282.1">
    <property type="nucleotide sequence ID" value="NZ_CAWNRH010000148.1"/>
</dbReference>
<dbReference type="CDD" id="cd01169">
    <property type="entry name" value="HMPP_kinase"/>
    <property type="match status" value="1"/>
</dbReference>
<evidence type="ECO:0000256" key="2">
    <source>
        <dbReference type="ARBA" id="ARBA00012135"/>
    </source>
</evidence>
<name>A0A2D0KT42_9GAMM</name>
<keyword evidence="5 8" id="KW-0418">Kinase</keyword>
<evidence type="ECO:0000256" key="6">
    <source>
        <dbReference type="ARBA" id="ARBA00022840"/>
    </source>
</evidence>
<dbReference type="SUPFAM" id="SSF53613">
    <property type="entry name" value="Ribokinase-like"/>
    <property type="match status" value="1"/>
</dbReference>
<reference evidence="8 9" key="1">
    <citation type="journal article" date="2017" name="Nat. Microbiol.">
        <title>Natural product diversity associated with the nematode symbionts Photorhabdus and Xenorhabdus.</title>
        <authorList>
            <person name="Tobias N.J."/>
            <person name="Wolff H."/>
            <person name="Djahanschiri B."/>
            <person name="Grundmann F."/>
            <person name="Kronenwerth M."/>
            <person name="Shi Y.M."/>
            <person name="Simonyi S."/>
            <person name="Grun P."/>
            <person name="Shapiro-Ilan D."/>
            <person name="Pidot S.J."/>
            <person name="Stinear T.P."/>
            <person name="Ebersberger I."/>
            <person name="Bode H.B."/>
        </authorList>
    </citation>
    <scope>NUCLEOTIDE SEQUENCE [LARGE SCALE GENOMIC DNA]</scope>
    <source>
        <strain evidence="8 9">DSM 17904</strain>
    </source>
</reference>
<keyword evidence="4" id="KW-0547">Nucleotide-binding</keyword>
<dbReference type="Pfam" id="PF08543">
    <property type="entry name" value="Phos_pyr_kin"/>
    <property type="match status" value="1"/>
</dbReference>
<evidence type="ECO:0000313" key="9">
    <source>
        <dbReference type="Proteomes" id="UP000222366"/>
    </source>
</evidence>
<sequence>MSIHSLTIAGTDPSGGAGIQADLKTFSALGVYGTTVITALVAQNTTGVQAVYDIDPSFLATQLESVLSDVRIDSIKIGMLSNVANVKVVAEMLQRYPVPYTVLDTVMLAKSGDPLLSEEAATVMTELLLPVVSLITPNLPEAAALLKCSSAETEDEMLQQGRKLLSMGCQAILLKGGHLADGESPDWLFTPEGEWRFTASRVNTHNTHGTGCTLSAALAALRPRYEDWQSTVPVAKAYLQNALVQADKLDVGKGIGPVHHFHQWW</sequence>
<dbReference type="InterPro" id="IPR029056">
    <property type="entry name" value="Ribokinase-like"/>
</dbReference>
<dbReference type="UniPathway" id="UPA00060">
    <property type="reaction ID" value="UER00138"/>
</dbReference>
<dbReference type="GO" id="GO:0005829">
    <property type="term" value="C:cytosol"/>
    <property type="evidence" value="ECO:0007669"/>
    <property type="project" value="TreeGrafter"/>
</dbReference>
<dbReference type="AlphaFoldDB" id="A0A2D0KT42"/>
<dbReference type="Gene3D" id="3.40.1190.20">
    <property type="match status" value="1"/>
</dbReference>
<evidence type="ECO:0000256" key="5">
    <source>
        <dbReference type="ARBA" id="ARBA00022777"/>
    </source>
</evidence>
<keyword evidence="3" id="KW-0808">Transferase</keyword>
<comment type="caution">
    <text evidence="8">The sequence shown here is derived from an EMBL/GenBank/DDBJ whole genome shotgun (WGS) entry which is preliminary data.</text>
</comment>
<dbReference type="GO" id="GO:0009228">
    <property type="term" value="P:thiamine biosynthetic process"/>
    <property type="evidence" value="ECO:0007669"/>
    <property type="project" value="InterPro"/>
</dbReference>
<feature type="domain" description="Pyridoxamine kinase/Phosphomethylpyrimidine kinase" evidence="7">
    <location>
        <begin position="12"/>
        <end position="259"/>
    </location>
</feature>
<keyword evidence="9" id="KW-1185">Reference proteome</keyword>
<gene>
    <name evidence="8" type="ORF">Xsto_00937</name>
</gene>
<protein>
    <recommendedName>
        <fullName evidence="2">hydroxymethylpyrimidine kinase</fullName>
        <ecNumber evidence="2">2.7.1.49</ecNumber>
    </recommendedName>
</protein>
<evidence type="ECO:0000256" key="1">
    <source>
        <dbReference type="ARBA" id="ARBA00004948"/>
    </source>
</evidence>
<dbReference type="InterPro" id="IPR013749">
    <property type="entry name" value="PM/HMP-P_kinase-1"/>
</dbReference>
<dbReference type="PANTHER" id="PTHR20858:SF17">
    <property type="entry name" value="HYDROXYMETHYLPYRIMIDINE_PHOSPHOMETHYLPYRIMIDINE KINASE THI20-RELATED"/>
    <property type="match status" value="1"/>
</dbReference>
<organism evidence="8 9">
    <name type="scientific">Xenorhabdus stockiae</name>
    <dbReference type="NCBI Taxonomy" id="351614"/>
    <lineage>
        <taxon>Bacteria</taxon>
        <taxon>Pseudomonadati</taxon>
        <taxon>Pseudomonadota</taxon>
        <taxon>Gammaproteobacteria</taxon>
        <taxon>Enterobacterales</taxon>
        <taxon>Morganellaceae</taxon>
        <taxon>Xenorhabdus</taxon>
    </lineage>
</organism>
<dbReference type="GO" id="GO:0009229">
    <property type="term" value="P:thiamine diphosphate biosynthetic process"/>
    <property type="evidence" value="ECO:0007669"/>
    <property type="project" value="UniProtKB-UniPathway"/>
</dbReference>
<evidence type="ECO:0000256" key="3">
    <source>
        <dbReference type="ARBA" id="ARBA00022679"/>
    </source>
</evidence>
<evidence type="ECO:0000313" key="8">
    <source>
        <dbReference type="EMBL" id="PHM66609.1"/>
    </source>
</evidence>
<accession>A0A2D0KT42</accession>
<evidence type="ECO:0000259" key="7">
    <source>
        <dbReference type="Pfam" id="PF08543"/>
    </source>
</evidence>
<dbReference type="NCBIfam" id="TIGR00097">
    <property type="entry name" value="HMP-P_kinase"/>
    <property type="match status" value="1"/>
</dbReference>
<proteinExistence type="predicted"/>
<evidence type="ECO:0000256" key="4">
    <source>
        <dbReference type="ARBA" id="ARBA00022741"/>
    </source>
</evidence>
<dbReference type="InterPro" id="IPR004399">
    <property type="entry name" value="HMP/HMP-P_kinase_dom"/>
</dbReference>
<dbReference type="EC" id="2.7.1.49" evidence="2"/>
<dbReference type="EMBL" id="NJAJ01000007">
    <property type="protein sequence ID" value="PHM66609.1"/>
    <property type="molecule type" value="Genomic_DNA"/>
</dbReference>
<dbReference type="Proteomes" id="UP000222366">
    <property type="component" value="Unassembled WGS sequence"/>
</dbReference>